<proteinExistence type="predicted"/>
<dbReference type="WBParaSite" id="maker-E.canG7_contigs_5909-snap-gene-0.37-mRNA-1">
    <property type="protein sequence ID" value="maker-E.canG7_contigs_5909-snap-gene-0.37-mRNA-1"/>
    <property type="gene ID" value="EcG7_05125"/>
</dbReference>
<feature type="region of interest" description="Disordered" evidence="1">
    <location>
        <begin position="340"/>
        <end position="371"/>
    </location>
</feature>
<feature type="compositionally biased region" description="Polar residues" evidence="1">
    <location>
        <begin position="340"/>
        <end position="364"/>
    </location>
</feature>
<feature type="compositionally biased region" description="Polar residues" evidence="1">
    <location>
        <begin position="478"/>
        <end position="495"/>
    </location>
</feature>
<evidence type="ECO:0000313" key="2">
    <source>
        <dbReference type="Proteomes" id="UP000887562"/>
    </source>
</evidence>
<feature type="region of interest" description="Disordered" evidence="1">
    <location>
        <begin position="589"/>
        <end position="635"/>
    </location>
</feature>
<keyword evidence="2" id="KW-1185">Reference proteome</keyword>
<name>A0A915EZ22_9CEST</name>
<feature type="compositionally biased region" description="Basic and acidic residues" evidence="1">
    <location>
        <begin position="608"/>
        <end position="624"/>
    </location>
</feature>
<accession>A0A915EZ22</accession>
<evidence type="ECO:0000256" key="1">
    <source>
        <dbReference type="SAM" id="MobiDB-lite"/>
    </source>
</evidence>
<feature type="region of interest" description="Disordered" evidence="1">
    <location>
        <begin position="469"/>
        <end position="574"/>
    </location>
</feature>
<feature type="compositionally biased region" description="Pro residues" evidence="1">
    <location>
        <begin position="524"/>
        <end position="548"/>
    </location>
</feature>
<organism evidence="2 3">
    <name type="scientific">Echinococcus canadensis</name>
    <dbReference type="NCBI Taxonomy" id="519352"/>
    <lineage>
        <taxon>Eukaryota</taxon>
        <taxon>Metazoa</taxon>
        <taxon>Spiralia</taxon>
        <taxon>Lophotrochozoa</taxon>
        <taxon>Platyhelminthes</taxon>
        <taxon>Cestoda</taxon>
        <taxon>Eucestoda</taxon>
        <taxon>Cyclophyllidea</taxon>
        <taxon>Taeniidae</taxon>
        <taxon>Echinococcus</taxon>
        <taxon>Echinococcus canadensis group</taxon>
    </lineage>
</organism>
<reference evidence="3" key="1">
    <citation type="submission" date="2022-11" db="UniProtKB">
        <authorList>
            <consortium name="WormBaseParasite"/>
        </authorList>
    </citation>
    <scope>IDENTIFICATION</scope>
</reference>
<protein>
    <submittedName>
        <fullName evidence="3">Uncharacterized protein</fullName>
    </submittedName>
</protein>
<dbReference type="AlphaFoldDB" id="A0A915EZ22"/>
<dbReference type="Proteomes" id="UP000887562">
    <property type="component" value="Unplaced"/>
</dbReference>
<evidence type="ECO:0000313" key="3">
    <source>
        <dbReference type="WBParaSite" id="maker-E.canG7_contigs_5909-snap-gene-0.37-mRNA-1"/>
    </source>
</evidence>
<sequence length="720" mass="79355">MTPDPTKSPVNNPSPCFSCDSLGGQSHCKPILSVLLVRERRRQQLPLNEYTIRVSNTMWEKCGTIRATFIIKMPDFFNPMTEFWVLRFCCDIHRLDSDMKSITSCCYPEMGEVVSGSIRGAVEGLLQALEKDTNSVPLNKDFQFYPNCSDELVSIIGRNIVTETIETEDCDPSGPTGAPDDEDEDTITVKVPAHAQQLVCRLAKHLWDSNKTDPIIIMPSSTKTAGHLLHLPDHPSFLCSWDGVDCGFGLYFLPNYKNFIVVQGRNFMGPNITIFYPPRSGLLAITPSVRMNYIQKLTVANPKNLAMPLLELPLPESPTTPLNFDEFVFLVMTLRESFTKPNSGISSQNSRRVPMLSSASQNTGTDEKQSQYEIVGSGTSFLRGVDGATQRIAWTISDVGTQQFGSFRGYVTLPPVVADQGVSFQQGLPRTMIKALPISTEKCNGQPTSQPNGAHPILLPTQASIIPNASATAASSSKQTTEQVKATGPSPTTSRFRVIRLPESERETNWGLYPESTQEESTDPPLPPAICSIPPPAICPTPPAPTGIPAPVASLPPGSGHTPRSQGQSKPVARRQSLQYSNYLPKQHLYSPIAEKRPDSSLQQRPVRRTESERVPKSSEDAEKPPCIPPNPNLTPSGRAQWTVFSWFPQPPPFIRSLSTISEETRHEIGAEVLLRSEVNQKSFEKRANFTACHGCNIPKNNKSYWYALSNGQSEKSTLS</sequence>